<dbReference type="InterPro" id="IPR036890">
    <property type="entry name" value="HATPase_C_sf"/>
</dbReference>
<organism evidence="3 4">
    <name type="scientific">Sediminibacterium ginsengisoli</name>
    <dbReference type="NCBI Taxonomy" id="413434"/>
    <lineage>
        <taxon>Bacteria</taxon>
        <taxon>Pseudomonadati</taxon>
        <taxon>Bacteroidota</taxon>
        <taxon>Chitinophagia</taxon>
        <taxon>Chitinophagales</taxon>
        <taxon>Chitinophagaceae</taxon>
        <taxon>Sediminibacterium</taxon>
    </lineage>
</organism>
<dbReference type="Pfam" id="PF06580">
    <property type="entry name" value="His_kinase"/>
    <property type="match status" value="1"/>
</dbReference>
<dbReference type="GO" id="GO:0000155">
    <property type="term" value="F:phosphorelay sensor kinase activity"/>
    <property type="evidence" value="ECO:0007669"/>
    <property type="project" value="InterPro"/>
</dbReference>
<evidence type="ECO:0000313" key="3">
    <source>
        <dbReference type="EMBL" id="SJZ37903.1"/>
    </source>
</evidence>
<feature type="transmembrane region" description="Helical" evidence="1">
    <location>
        <begin position="127"/>
        <end position="147"/>
    </location>
</feature>
<reference evidence="3 4" key="1">
    <citation type="submission" date="2017-02" db="EMBL/GenBank/DDBJ databases">
        <authorList>
            <person name="Peterson S.W."/>
        </authorList>
    </citation>
    <scope>NUCLEOTIDE SEQUENCE [LARGE SCALE GENOMIC DNA]</scope>
    <source>
        <strain evidence="3 4">DSM 22335</strain>
    </source>
</reference>
<accession>A0A1T4K6E8</accession>
<dbReference type="STRING" id="413434.SAMN04488132_101478"/>
<evidence type="ECO:0000259" key="2">
    <source>
        <dbReference type="Pfam" id="PF06580"/>
    </source>
</evidence>
<gene>
    <name evidence="3" type="ORF">SAMN04488132_101478</name>
</gene>
<keyword evidence="1" id="KW-1133">Transmembrane helix</keyword>
<feature type="domain" description="Signal transduction histidine kinase internal region" evidence="2">
    <location>
        <begin position="171"/>
        <end position="249"/>
    </location>
</feature>
<feature type="transmembrane region" description="Helical" evidence="1">
    <location>
        <begin position="48"/>
        <end position="65"/>
    </location>
</feature>
<protein>
    <submittedName>
        <fullName evidence="3">Histidine kinase</fullName>
    </submittedName>
</protein>
<evidence type="ECO:0000256" key="1">
    <source>
        <dbReference type="SAM" id="Phobius"/>
    </source>
</evidence>
<dbReference type="GO" id="GO:0016020">
    <property type="term" value="C:membrane"/>
    <property type="evidence" value="ECO:0007669"/>
    <property type="project" value="InterPro"/>
</dbReference>
<keyword evidence="1" id="KW-0812">Transmembrane</keyword>
<name>A0A1T4K6E8_9BACT</name>
<dbReference type="SUPFAM" id="SSF55874">
    <property type="entry name" value="ATPase domain of HSP90 chaperone/DNA topoisomerase II/histidine kinase"/>
    <property type="match status" value="1"/>
</dbReference>
<feature type="transmembrane region" description="Helical" evidence="1">
    <location>
        <begin position="21"/>
        <end position="42"/>
    </location>
</feature>
<proteinExistence type="predicted"/>
<dbReference type="AlphaFoldDB" id="A0A1T4K6E8"/>
<keyword evidence="4" id="KW-1185">Reference proteome</keyword>
<dbReference type="InterPro" id="IPR050640">
    <property type="entry name" value="Bact_2-comp_sensor_kinase"/>
</dbReference>
<keyword evidence="3" id="KW-0808">Transferase</keyword>
<dbReference type="InterPro" id="IPR010559">
    <property type="entry name" value="Sig_transdc_His_kin_internal"/>
</dbReference>
<feature type="transmembrane region" description="Helical" evidence="1">
    <location>
        <begin position="86"/>
        <end position="107"/>
    </location>
</feature>
<dbReference type="PANTHER" id="PTHR34220">
    <property type="entry name" value="SENSOR HISTIDINE KINASE YPDA"/>
    <property type="match status" value="1"/>
</dbReference>
<keyword evidence="3" id="KW-0418">Kinase</keyword>
<keyword evidence="1" id="KW-0472">Membrane</keyword>
<dbReference type="Gene3D" id="3.30.565.10">
    <property type="entry name" value="Histidine kinase-like ATPase, C-terminal domain"/>
    <property type="match status" value="1"/>
</dbReference>
<dbReference type="EMBL" id="FUWH01000001">
    <property type="protein sequence ID" value="SJZ37903.1"/>
    <property type="molecule type" value="Genomic_DNA"/>
</dbReference>
<dbReference type="PANTHER" id="PTHR34220:SF7">
    <property type="entry name" value="SENSOR HISTIDINE KINASE YPDA"/>
    <property type="match status" value="1"/>
</dbReference>
<dbReference type="Proteomes" id="UP000190888">
    <property type="component" value="Unassembled WGS sequence"/>
</dbReference>
<evidence type="ECO:0000313" key="4">
    <source>
        <dbReference type="Proteomes" id="UP000190888"/>
    </source>
</evidence>
<sequence>MPGNLYWYICFNMRSKSSLYWWCQLGGWLFYGLTMVFFAFIFENKSNNIFYPRVTITILSGLVFTHLLRELIIRLELRPPIQLQRWWLMTIAVLSIIVLYSLTNSAIVEWMHLYDPQKKVSVEKRFLSNLIFDSPLLMVWVSIYYVWHYIELGTKSEIQKVKLESLVKELELKTIKSHINPHFIFNALNSIRALVDENPGRARTAITELSNILRSSMQAEKQETVPLEKELSIVKDYLALEHIRFEDRLQVEYEIDEDTLDQPVPPMMLQTLVENAIKHGIGKQKSGGIIKVVSDFRDDYHELIVQNTGQLNGNVNESDGFGINSTHNRLKLLFGGKATFAIRDTEDNMVEAVVKMPVQHL</sequence>